<organism evidence="1 2">
    <name type="scientific">Dendryphion nanum</name>
    <dbReference type="NCBI Taxonomy" id="256645"/>
    <lineage>
        <taxon>Eukaryota</taxon>
        <taxon>Fungi</taxon>
        <taxon>Dikarya</taxon>
        <taxon>Ascomycota</taxon>
        <taxon>Pezizomycotina</taxon>
        <taxon>Dothideomycetes</taxon>
        <taxon>Pleosporomycetidae</taxon>
        <taxon>Pleosporales</taxon>
        <taxon>Torulaceae</taxon>
        <taxon>Dendryphion</taxon>
    </lineage>
</organism>
<protein>
    <submittedName>
        <fullName evidence="1">Uncharacterized protein</fullName>
    </submittedName>
</protein>
<evidence type="ECO:0000313" key="2">
    <source>
        <dbReference type="Proteomes" id="UP000700596"/>
    </source>
</evidence>
<accession>A0A9P9DYL4</accession>
<gene>
    <name evidence="1" type="ORF">B0J11DRAFT_287723</name>
</gene>
<comment type="caution">
    <text evidence="1">The sequence shown here is derived from an EMBL/GenBank/DDBJ whole genome shotgun (WGS) entry which is preliminary data.</text>
</comment>
<sequence>MAGRWMRTQWSGLLQGSMDPWREVEFGVQADRRRHVARYRLVRLLSTVSVPFISRPWHLTLPAQTLYRSRNIAHTSIVWVPLSIPWRVFPGSSHRKPFRGSSLCILHLFALPIHLNSPVSPLCAPDSPSTPSSWTAMKRWVDHYLNRLATSSSSSAWSGACASYLSGLFIQSAILTFPPFLLPSNRRFSASGSTSPACWPLTHLWLIAHACDMPTSYNNSQTQFAKLHTLVNPAEYTSNASTADRPLSRLLKRVHCRHSITRASFTASQVHVPDSHPVRDERGNDNFIYDHFNWRLQVIFCQHRFMTKSAHASPHVEP</sequence>
<dbReference type="EMBL" id="JAGMWT010000006">
    <property type="protein sequence ID" value="KAH7126851.1"/>
    <property type="molecule type" value="Genomic_DNA"/>
</dbReference>
<name>A0A9P9DYL4_9PLEO</name>
<dbReference type="Proteomes" id="UP000700596">
    <property type="component" value="Unassembled WGS sequence"/>
</dbReference>
<keyword evidence="2" id="KW-1185">Reference proteome</keyword>
<evidence type="ECO:0000313" key="1">
    <source>
        <dbReference type="EMBL" id="KAH7126851.1"/>
    </source>
</evidence>
<dbReference type="AlphaFoldDB" id="A0A9P9DYL4"/>
<reference evidence="1" key="1">
    <citation type="journal article" date="2021" name="Nat. Commun.">
        <title>Genetic determinants of endophytism in the Arabidopsis root mycobiome.</title>
        <authorList>
            <person name="Mesny F."/>
            <person name="Miyauchi S."/>
            <person name="Thiergart T."/>
            <person name="Pickel B."/>
            <person name="Atanasova L."/>
            <person name="Karlsson M."/>
            <person name="Huettel B."/>
            <person name="Barry K.W."/>
            <person name="Haridas S."/>
            <person name="Chen C."/>
            <person name="Bauer D."/>
            <person name="Andreopoulos W."/>
            <person name="Pangilinan J."/>
            <person name="LaButti K."/>
            <person name="Riley R."/>
            <person name="Lipzen A."/>
            <person name="Clum A."/>
            <person name="Drula E."/>
            <person name="Henrissat B."/>
            <person name="Kohler A."/>
            <person name="Grigoriev I.V."/>
            <person name="Martin F.M."/>
            <person name="Hacquard S."/>
        </authorList>
    </citation>
    <scope>NUCLEOTIDE SEQUENCE</scope>
    <source>
        <strain evidence="1">MPI-CAGE-CH-0243</strain>
    </source>
</reference>
<proteinExistence type="predicted"/>